<organism evidence="3 4">
    <name type="scientific">Nannocystis exedens</name>
    <dbReference type="NCBI Taxonomy" id="54"/>
    <lineage>
        <taxon>Bacteria</taxon>
        <taxon>Pseudomonadati</taxon>
        <taxon>Myxococcota</taxon>
        <taxon>Polyangia</taxon>
        <taxon>Nannocystales</taxon>
        <taxon>Nannocystaceae</taxon>
        <taxon>Nannocystis</taxon>
    </lineage>
</organism>
<accession>A0A1I1XXE4</accession>
<feature type="transmembrane region" description="Helical" evidence="2">
    <location>
        <begin position="252"/>
        <end position="273"/>
    </location>
</feature>
<gene>
    <name evidence="3" type="ORF">SAMN02745121_03041</name>
</gene>
<feature type="compositionally biased region" description="Basic and acidic residues" evidence="1">
    <location>
        <begin position="146"/>
        <end position="156"/>
    </location>
</feature>
<evidence type="ECO:0000256" key="1">
    <source>
        <dbReference type="SAM" id="MobiDB-lite"/>
    </source>
</evidence>
<evidence type="ECO:0000256" key="2">
    <source>
        <dbReference type="SAM" id="Phobius"/>
    </source>
</evidence>
<feature type="region of interest" description="Disordered" evidence="1">
    <location>
        <begin position="127"/>
        <end position="181"/>
    </location>
</feature>
<keyword evidence="4" id="KW-1185">Reference proteome</keyword>
<evidence type="ECO:0000313" key="4">
    <source>
        <dbReference type="Proteomes" id="UP000199400"/>
    </source>
</evidence>
<sequence length="299" mass="31412">MTLFTVLFVAVLSRAPAETTAEPWRPLEAECQRREDAADYAAAGDACRRAFEAVPDGPLALNQRSLFAFKAVRLYKRAHKAGSDVAVLCPAVALLQAFSAQLATLPEGERPRDRADVADALQTLEGQLGGACTETPPDDLIEVGGADDRPKSDPLPKSEPPAARPVSVVRPLPQADTQAKRRPLGIAGWTTLGTGLGFGSAAIAMLARAAAMQAQVDGLNAMYPAASGVKIPADDAQRFHDATARGEQANRLAIGLGLPAIGLVLSGVALLAIDAHRERAGRRVALRPSPAGIGFRMEF</sequence>
<evidence type="ECO:0000313" key="3">
    <source>
        <dbReference type="EMBL" id="SFE10170.1"/>
    </source>
</evidence>
<keyword evidence="2" id="KW-1133">Transmembrane helix</keyword>
<dbReference type="EMBL" id="FOMX01000008">
    <property type="protein sequence ID" value="SFE10170.1"/>
    <property type="molecule type" value="Genomic_DNA"/>
</dbReference>
<reference evidence="4" key="1">
    <citation type="submission" date="2016-10" db="EMBL/GenBank/DDBJ databases">
        <authorList>
            <person name="Varghese N."/>
            <person name="Submissions S."/>
        </authorList>
    </citation>
    <scope>NUCLEOTIDE SEQUENCE [LARGE SCALE GENOMIC DNA]</scope>
    <source>
        <strain evidence="4">ATCC 25963</strain>
    </source>
</reference>
<dbReference type="RefSeq" id="WP_096331110.1">
    <property type="nucleotide sequence ID" value="NZ_FOMX01000008.1"/>
</dbReference>
<keyword evidence="2" id="KW-0812">Transmembrane</keyword>
<dbReference type="STRING" id="54.SAMN02745121_03041"/>
<name>A0A1I1XXE4_9BACT</name>
<dbReference type="AlphaFoldDB" id="A0A1I1XXE4"/>
<keyword evidence="2" id="KW-0472">Membrane</keyword>
<dbReference type="Proteomes" id="UP000199400">
    <property type="component" value="Unassembled WGS sequence"/>
</dbReference>
<feature type="compositionally biased region" description="Low complexity" evidence="1">
    <location>
        <begin position="164"/>
        <end position="173"/>
    </location>
</feature>
<proteinExistence type="predicted"/>
<protein>
    <submittedName>
        <fullName evidence="3">Uncharacterized protein</fullName>
    </submittedName>
</protein>